<protein>
    <submittedName>
        <fullName evidence="2">Uncharacterized protein</fullName>
    </submittedName>
</protein>
<comment type="caution">
    <text evidence="2">The sequence shown here is derived from an EMBL/GenBank/DDBJ whole genome shotgun (WGS) entry which is preliminary data.</text>
</comment>
<evidence type="ECO:0000256" key="1">
    <source>
        <dbReference type="SAM" id="MobiDB-lite"/>
    </source>
</evidence>
<evidence type="ECO:0000313" key="2">
    <source>
        <dbReference type="EMBL" id="GIY29380.1"/>
    </source>
</evidence>
<reference evidence="2 3" key="1">
    <citation type="submission" date="2021-06" db="EMBL/GenBank/DDBJ databases">
        <title>Caerostris darwini draft genome.</title>
        <authorList>
            <person name="Kono N."/>
            <person name="Arakawa K."/>
        </authorList>
    </citation>
    <scope>NUCLEOTIDE SEQUENCE [LARGE SCALE GENOMIC DNA]</scope>
</reference>
<feature type="region of interest" description="Disordered" evidence="1">
    <location>
        <begin position="87"/>
        <end position="109"/>
    </location>
</feature>
<name>A0AAV4S6V3_9ARAC</name>
<gene>
    <name evidence="2" type="ORF">CDAR_533411</name>
</gene>
<sequence length="109" mass="12303">MDRRKFNPLCHIDHTTIKSHHSTPNDPASSLAFRAHRTHKSVIICNPFKLSQRSPPNPLLPQPVRGAQEVSQDFLPYKQKLLFFRGAPTKGEDGREKKIHPLSLSLASS</sequence>
<dbReference type="AlphaFoldDB" id="A0AAV4S6V3"/>
<dbReference type="Proteomes" id="UP001054837">
    <property type="component" value="Unassembled WGS sequence"/>
</dbReference>
<accession>A0AAV4S6V3</accession>
<dbReference type="EMBL" id="BPLQ01007314">
    <property type="protein sequence ID" value="GIY29380.1"/>
    <property type="molecule type" value="Genomic_DNA"/>
</dbReference>
<keyword evidence="3" id="KW-1185">Reference proteome</keyword>
<evidence type="ECO:0000313" key="3">
    <source>
        <dbReference type="Proteomes" id="UP001054837"/>
    </source>
</evidence>
<organism evidence="2 3">
    <name type="scientific">Caerostris darwini</name>
    <dbReference type="NCBI Taxonomy" id="1538125"/>
    <lineage>
        <taxon>Eukaryota</taxon>
        <taxon>Metazoa</taxon>
        <taxon>Ecdysozoa</taxon>
        <taxon>Arthropoda</taxon>
        <taxon>Chelicerata</taxon>
        <taxon>Arachnida</taxon>
        <taxon>Araneae</taxon>
        <taxon>Araneomorphae</taxon>
        <taxon>Entelegynae</taxon>
        <taxon>Araneoidea</taxon>
        <taxon>Araneidae</taxon>
        <taxon>Caerostris</taxon>
    </lineage>
</organism>
<proteinExistence type="predicted"/>